<dbReference type="SUPFAM" id="SSF52540">
    <property type="entry name" value="P-loop containing nucleoside triphosphate hydrolases"/>
    <property type="match status" value="1"/>
</dbReference>
<dbReference type="GO" id="GO:0140359">
    <property type="term" value="F:ABC-type transporter activity"/>
    <property type="evidence" value="ECO:0007669"/>
    <property type="project" value="InterPro"/>
</dbReference>
<accession>R6I878</accession>
<dbReference type="eggNOG" id="COG1134">
    <property type="taxonomic scope" value="Bacteria"/>
</dbReference>
<dbReference type="PANTHER" id="PTHR46743">
    <property type="entry name" value="TEICHOIC ACIDS EXPORT ATP-BINDING PROTEIN TAGH"/>
    <property type="match status" value="1"/>
</dbReference>
<dbReference type="InterPro" id="IPR050683">
    <property type="entry name" value="Bact_Polysacc_Export_ATP-bd"/>
</dbReference>
<dbReference type="InterPro" id="IPR027417">
    <property type="entry name" value="P-loop_NTPase"/>
</dbReference>
<evidence type="ECO:0000313" key="6">
    <source>
        <dbReference type="EMBL" id="CDB46408.1"/>
    </source>
</evidence>
<keyword evidence="2" id="KW-0813">Transport</keyword>
<dbReference type="GO" id="GO:0016020">
    <property type="term" value="C:membrane"/>
    <property type="evidence" value="ECO:0007669"/>
    <property type="project" value="InterPro"/>
</dbReference>
<evidence type="ECO:0000256" key="4">
    <source>
        <dbReference type="ARBA" id="ARBA00022840"/>
    </source>
</evidence>
<dbReference type="Gene3D" id="3.40.50.300">
    <property type="entry name" value="P-loop containing nucleotide triphosphate hydrolases"/>
    <property type="match status" value="1"/>
</dbReference>
<dbReference type="Pfam" id="PF00005">
    <property type="entry name" value="ABC_tran"/>
    <property type="match status" value="1"/>
</dbReference>
<dbReference type="GO" id="GO:0005524">
    <property type="term" value="F:ATP binding"/>
    <property type="evidence" value="ECO:0007669"/>
    <property type="project" value="UniProtKB-KW"/>
</dbReference>
<comment type="caution">
    <text evidence="6">The sequence shown here is derived from an EMBL/GenBank/DDBJ whole genome shotgun (WGS) entry which is preliminary data.</text>
</comment>
<keyword evidence="4" id="KW-0067">ATP-binding</keyword>
<dbReference type="CDD" id="cd03220">
    <property type="entry name" value="ABC_KpsT_Wzt"/>
    <property type="match status" value="1"/>
</dbReference>
<proteinExistence type="inferred from homology"/>
<dbReference type="GO" id="GO:0016887">
    <property type="term" value="F:ATP hydrolysis activity"/>
    <property type="evidence" value="ECO:0007669"/>
    <property type="project" value="InterPro"/>
</dbReference>
<dbReference type="SMART" id="SM00382">
    <property type="entry name" value="AAA"/>
    <property type="match status" value="1"/>
</dbReference>
<reference evidence="6" key="1">
    <citation type="submission" date="2012-11" db="EMBL/GenBank/DDBJ databases">
        <title>Dependencies among metagenomic species, viruses, plasmids and units of genetic variation.</title>
        <authorList>
            <person name="Nielsen H.B."/>
            <person name="Almeida M."/>
            <person name="Juncker A.S."/>
            <person name="Rasmussen S."/>
            <person name="Li J."/>
            <person name="Sunagawa S."/>
            <person name="Plichta D."/>
            <person name="Gautier L."/>
            <person name="Le Chatelier E."/>
            <person name="Peletier E."/>
            <person name="Bonde I."/>
            <person name="Nielsen T."/>
            <person name="Manichanh C."/>
            <person name="Arumugam M."/>
            <person name="Batto J."/>
            <person name="Santos M.B.Q.D."/>
            <person name="Blom N."/>
            <person name="Borruel N."/>
            <person name="Burgdorf K.S."/>
            <person name="Boumezbeur F."/>
            <person name="Casellas F."/>
            <person name="Dore J."/>
            <person name="Guarner F."/>
            <person name="Hansen T."/>
            <person name="Hildebrand F."/>
            <person name="Kaas R.S."/>
            <person name="Kennedy S."/>
            <person name="Kristiansen K."/>
            <person name="Kultima J.R."/>
            <person name="Leonard P."/>
            <person name="Levenez F."/>
            <person name="Lund O."/>
            <person name="Moumen B."/>
            <person name="Le Paslier D."/>
            <person name="Pons N."/>
            <person name="Pedersen O."/>
            <person name="Prifti E."/>
            <person name="Qin J."/>
            <person name="Raes J."/>
            <person name="Tap J."/>
            <person name="Tims S."/>
            <person name="Ussery D.W."/>
            <person name="Yamada T."/>
            <person name="MetaHit consortium"/>
            <person name="Renault P."/>
            <person name="Sicheritz-Ponten T."/>
            <person name="Bork P."/>
            <person name="Wang J."/>
            <person name="Brunak S."/>
            <person name="Ehrlich S.D."/>
        </authorList>
    </citation>
    <scope>NUCLEOTIDE SEQUENCE [LARGE SCALE GENOMIC DNA]</scope>
</reference>
<dbReference type="EMBL" id="CBDS010000087">
    <property type="protein sequence ID" value="CDB46408.1"/>
    <property type="molecule type" value="Genomic_DNA"/>
</dbReference>
<dbReference type="PROSITE" id="PS50893">
    <property type="entry name" value="ABC_TRANSPORTER_2"/>
    <property type="match status" value="1"/>
</dbReference>
<dbReference type="InterPro" id="IPR015860">
    <property type="entry name" value="ABC_transpr_TagH-like"/>
</dbReference>
<dbReference type="AlphaFoldDB" id="R6I878"/>
<name>R6I878_9FIRM</name>
<organism evidence="6">
    <name type="scientific">Phascolarctobacterium faecium</name>
    <dbReference type="NCBI Taxonomy" id="33025"/>
    <lineage>
        <taxon>Bacteria</taxon>
        <taxon>Bacillati</taxon>
        <taxon>Bacillota</taxon>
        <taxon>Negativicutes</taxon>
        <taxon>Acidaminococcales</taxon>
        <taxon>Acidaminococcaceae</taxon>
        <taxon>Phascolarctobacterium</taxon>
    </lineage>
</organism>
<feature type="domain" description="ABC transporter" evidence="5">
    <location>
        <begin position="27"/>
        <end position="243"/>
    </location>
</feature>
<evidence type="ECO:0000259" key="5">
    <source>
        <dbReference type="PROSITE" id="PS50893"/>
    </source>
</evidence>
<dbReference type="InterPro" id="IPR003593">
    <property type="entry name" value="AAA+_ATPase"/>
</dbReference>
<dbReference type="HOGENOM" id="CLU_000604_1_2_9"/>
<comment type="similarity">
    <text evidence="1">Belongs to the ABC transporter superfamily.</text>
</comment>
<evidence type="ECO:0000256" key="2">
    <source>
        <dbReference type="ARBA" id="ARBA00022448"/>
    </source>
</evidence>
<dbReference type="PANTHER" id="PTHR46743:SF2">
    <property type="entry name" value="TEICHOIC ACIDS EXPORT ATP-BINDING PROTEIN TAGH"/>
    <property type="match status" value="1"/>
</dbReference>
<protein>
    <submittedName>
        <fullName evidence="6">ABC transporter related</fullName>
    </submittedName>
</protein>
<dbReference type="PROSITE" id="PS00211">
    <property type="entry name" value="ABC_TRANSPORTER_1"/>
    <property type="match status" value="1"/>
</dbReference>
<dbReference type="InterPro" id="IPR003439">
    <property type="entry name" value="ABC_transporter-like_ATP-bd"/>
</dbReference>
<gene>
    <name evidence="6" type="ORF">BN533_01464</name>
</gene>
<dbReference type="InterPro" id="IPR017871">
    <property type="entry name" value="ABC_transporter-like_CS"/>
</dbReference>
<evidence type="ECO:0000256" key="1">
    <source>
        <dbReference type="ARBA" id="ARBA00005417"/>
    </source>
</evidence>
<dbReference type="STRING" id="1262914.BN533_01464"/>
<keyword evidence="3" id="KW-0547">Nucleotide-binding</keyword>
<evidence type="ECO:0000256" key="3">
    <source>
        <dbReference type="ARBA" id="ARBA00022741"/>
    </source>
</evidence>
<sequence length="244" mass="26846">MQKTIVADNVSMCFNLASERVDSLKDLLIKKIKFQSCSFDEFWALNNISFSVDKGESCALIGANGSGKSTMLKIISGILTPTKGSVEVNGSIAPLIELGAGFDYELTGRENIFLNGAILGYSKKLMLEKYDEIIDFSELRDFIDVPVKNYSSGMIARLGFSIATIVKPEILVVDEILAVGDQAFQDKCHKRLEDMMNSGTTVLLVSHSAADIKRICQKAVWIDKSNLRFVGNVDEALQLYDKPG</sequence>